<dbReference type="PANTHER" id="PTHR11346:SF26">
    <property type="entry name" value="GALECTIN-3"/>
    <property type="match status" value="1"/>
</dbReference>
<name>A0ABM0ZPF5_ECHTE</name>
<dbReference type="SMART" id="SM00908">
    <property type="entry name" value="Gal-bind_lectin"/>
    <property type="match status" value="1"/>
</dbReference>
<evidence type="ECO:0000256" key="7">
    <source>
        <dbReference type="ARBA" id="ARBA00022588"/>
    </source>
</evidence>
<keyword evidence="9" id="KW-0747">Spliceosome</keyword>
<dbReference type="InterPro" id="IPR013320">
    <property type="entry name" value="ConA-like_dom_sf"/>
</dbReference>
<evidence type="ECO:0000256" key="2">
    <source>
        <dbReference type="ARBA" id="ARBA00004496"/>
    </source>
</evidence>
<evidence type="ECO:0000256" key="1">
    <source>
        <dbReference type="ARBA" id="ARBA00004123"/>
    </source>
</evidence>
<proteinExistence type="predicted"/>
<dbReference type="CDD" id="cd00070">
    <property type="entry name" value="GLECT"/>
    <property type="match status" value="1"/>
</dbReference>
<keyword evidence="8" id="KW-0507">mRNA processing</keyword>
<keyword evidence="17" id="KW-0508">mRNA splicing</keyword>
<evidence type="ECO:0000256" key="13">
    <source>
        <dbReference type="ARBA" id="ARBA00022859"/>
    </source>
</evidence>
<comment type="subcellular location">
    <subcellularLocation>
        <location evidence="2">Cytoplasm</location>
    </subcellularLocation>
    <subcellularLocation>
        <location evidence="1">Nucleus</location>
    </subcellularLocation>
    <subcellularLocation>
        <location evidence="3">Secreted</location>
    </subcellularLocation>
</comment>
<evidence type="ECO:0000256" key="19">
    <source>
        <dbReference type="RuleBase" id="RU102079"/>
    </source>
</evidence>
<keyword evidence="11" id="KW-0677">Repeat</keyword>
<evidence type="ECO:0000256" key="9">
    <source>
        <dbReference type="ARBA" id="ARBA00022728"/>
    </source>
</evidence>
<dbReference type="InterPro" id="IPR044156">
    <property type="entry name" value="Galectin-like"/>
</dbReference>
<dbReference type="InterPro" id="IPR001079">
    <property type="entry name" value="Galectin_CRD"/>
</dbReference>
<evidence type="ECO:0000256" key="12">
    <source>
        <dbReference type="ARBA" id="ARBA00022782"/>
    </source>
</evidence>
<gene>
    <name evidence="22" type="primary">LOC105978230</name>
</gene>
<keyword evidence="14" id="KW-0389">IgE-binding protein</keyword>
<keyword evidence="21" id="KW-1185">Reference proteome</keyword>
<evidence type="ECO:0000256" key="8">
    <source>
        <dbReference type="ARBA" id="ARBA00022664"/>
    </source>
</evidence>
<reference evidence="22" key="1">
    <citation type="submission" date="2025-08" db="UniProtKB">
        <authorList>
            <consortium name="RefSeq"/>
        </authorList>
    </citation>
    <scope>IDENTIFICATION</scope>
</reference>
<keyword evidence="16" id="KW-1015">Disulfide bond</keyword>
<dbReference type="RefSeq" id="XP_012859100.1">
    <property type="nucleotide sequence ID" value="XM_013003646.2"/>
</dbReference>
<evidence type="ECO:0000256" key="15">
    <source>
        <dbReference type="ARBA" id="ARBA00022990"/>
    </source>
</evidence>
<keyword evidence="4" id="KW-0963">Cytoplasm</keyword>
<keyword evidence="15" id="KW-0007">Acetylation</keyword>
<dbReference type="Proteomes" id="UP000694863">
    <property type="component" value="Unplaced"/>
</dbReference>
<keyword evidence="7" id="KW-0399">Innate immunity</keyword>
<dbReference type="PROSITE" id="PS51304">
    <property type="entry name" value="GALECTIN"/>
    <property type="match status" value="1"/>
</dbReference>
<keyword evidence="5" id="KW-0964">Secreted</keyword>
<dbReference type="Gene3D" id="2.60.120.200">
    <property type="match status" value="1"/>
</dbReference>
<evidence type="ECO:0000313" key="21">
    <source>
        <dbReference type="Proteomes" id="UP000694863"/>
    </source>
</evidence>
<evidence type="ECO:0000256" key="4">
    <source>
        <dbReference type="ARBA" id="ARBA00022490"/>
    </source>
</evidence>
<keyword evidence="6" id="KW-0597">Phosphoprotein</keyword>
<organism evidence="21 22">
    <name type="scientific">Echinops telfairi</name>
    <name type="common">Lesser hedgehog tenrec</name>
    <dbReference type="NCBI Taxonomy" id="9371"/>
    <lineage>
        <taxon>Eukaryota</taxon>
        <taxon>Metazoa</taxon>
        <taxon>Chordata</taxon>
        <taxon>Craniata</taxon>
        <taxon>Vertebrata</taxon>
        <taxon>Euteleostomi</taxon>
        <taxon>Mammalia</taxon>
        <taxon>Eutheria</taxon>
        <taxon>Afrotheria</taxon>
        <taxon>Tenrecidae</taxon>
        <taxon>Tenrecinae</taxon>
        <taxon>Echinops</taxon>
    </lineage>
</organism>
<keyword evidence="10 19" id="KW-0430">Lectin</keyword>
<dbReference type="SMART" id="SM00276">
    <property type="entry name" value="GLECT"/>
    <property type="match status" value="1"/>
</dbReference>
<evidence type="ECO:0000256" key="6">
    <source>
        <dbReference type="ARBA" id="ARBA00022553"/>
    </source>
</evidence>
<dbReference type="GeneID" id="105978230"/>
<evidence type="ECO:0000256" key="14">
    <source>
        <dbReference type="ARBA" id="ARBA00022972"/>
    </source>
</evidence>
<evidence type="ECO:0000256" key="16">
    <source>
        <dbReference type="ARBA" id="ARBA00023157"/>
    </source>
</evidence>
<dbReference type="PANTHER" id="PTHR11346">
    <property type="entry name" value="GALECTIN"/>
    <property type="match status" value="1"/>
</dbReference>
<evidence type="ECO:0000256" key="5">
    <source>
        <dbReference type="ARBA" id="ARBA00022525"/>
    </source>
</evidence>
<evidence type="ECO:0000256" key="11">
    <source>
        <dbReference type="ARBA" id="ARBA00022737"/>
    </source>
</evidence>
<evidence type="ECO:0000256" key="18">
    <source>
        <dbReference type="ARBA" id="ARBA00023242"/>
    </source>
</evidence>
<evidence type="ECO:0000256" key="10">
    <source>
        <dbReference type="ARBA" id="ARBA00022734"/>
    </source>
</evidence>
<keyword evidence="18" id="KW-0539">Nucleus</keyword>
<evidence type="ECO:0000256" key="17">
    <source>
        <dbReference type="ARBA" id="ARBA00023187"/>
    </source>
</evidence>
<evidence type="ECO:0000256" key="3">
    <source>
        <dbReference type="ARBA" id="ARBA00004613"/>
    </source>
</evidence>
<accession>A0ABM0ZPF5</accession>
<keyword evidence="12" id="KW-0221">Differentiation</keyword>
<sequence length="133" mass="15261">MMVYTVSHTVSSEWLYSETVAGFREVSFGIQFMQGANVPFHFNPRFHEDNKKIIVCNTKQGDMWGKEEMTTVFPFESGKPFKIQIPVADDYFKVAVNDTQVLQYNHRMKNLHEINQLKISGDIDLTSASCAMT</sequence>
<evidence type="ECO:0000259" key="20">
    <source>
        <dbReference type="PROSITE" id="PS51304"/>
    </source>
</evidence>
<keyword evidence="13" id="KW-0391">Immunity</keyword>
<dbReference type="SUPFAM" id="SSF49899">
    <property type="entry name" value="Concanavalin A-like lectins/glucanases"/>
    <property type="match status" value="1"/>
</dbReference>
<protein>
    <recommendedName>
        <fullName evidence="19">Galectin</fullName>
    </recommendedName>
</protein>
<dbReference type="Pfam" id="PF00337">
    <property type="entry name" value="Gal-bind_lectin"/>
    <property type="match status" value="1"/>
</dbReference>
<feature type="domain" description="Galectin" evidence="20">
    <location>
        <begin position="1"/>
        <end position="131"/>
    </location>
</feature>
<evidence type="ECO:0000313" key="22">
    <source>
        <dbReference type="RefSeq" id="XP_012859100.1"/>
    </source>
</evidence>